<organism evidence="1 2">
    <name type="scientific">Pseudomonas fluorescens</name>
    <dbReference type="NCBI Taxonomy" id="294"/>
    <lineage>
        <taxon>Bacteria</taxon>
        <taxon>Pseudomonadati</taxon>
        <taxon>Pseudomonadota</taxon>
        <taxon>Gammaproteobacteria</taxon>
        <taxon>Pseudomonadales</taxon>
        <taxon>Pseudomonadaceae</taxon>
        <taxon>Pseudomonas</taxon>
    </lineage>
</organism>
<sequence>MAHRFFSRLIFAPLFAPLRISIIRWSGGRVVGWSGHVRASWRSDSRALGCEAYLGQLSESTERATKKRSELLDQLEMELSIRGQCRAGGNRQCGHPAKRSAEQCLRPIRRSELLL</sequence>
<dbReference type="EMBL" id="LJXB01000028">
    <property type="protein sequence ID" value="KPU62153.1"/>
    <property type="molecule type" value="Genomic_DNA"/>
</dbReference>
<evidence type="ECO:0000313" key="1">
    <source>
        <dbReference type="EMBL" id="KPU62153.1"/>
    </source>
</evidence>
<dbReference type="PATRIC" id="fig|294.162.peg.53"/>
<comment type="caution">
    <text evidence="1">The sequence shown here is derived from an EMBL/GenBank/DDBJ whole genome shotgun (WGS) entry which is preliminary data.</text>
</comment>
<evidence type="ECO:0000313" key="2">
    <source>
        <dbReference type="Proteomes" id="UP000050349"/>
    </source>
</evidence>
<dbReference type="AlphaFoldDB" id="A0A0N8NY67"/>
<proteinExistence type="predicted"/>
<dbReference type="Proteomes" id="UP000050349">
    <property type="component" value="Unassembled WGS sequence"/>
</dbReference>
<accession>A0A0N8NY67</accession>
<gene>
    <name evidence="1" type="ORF">AN403_6205</name>
</gene>
<protein>
    <submittedName>
        <fullName evidence="1">Uncharacterized protein</fullName>
    </submittedName>
</protein>
<reference evidence="1 2" key="1">
    <citation type="submission" date="2015-09" db="EMBL/GenBank/DDBJ databases">
        <authorList>
            <consortium name="Swine Surveillance"/>
        </authorList>
    </citation>
    <scope>NUCLEOTIDE SEQUENCE [LARGE SCALE GENOMIC DNA]</scope>
    <source>
        <strain evidence="1 2">S613</strain>
    </source>
</reference>
<name>A0A0N8NY67_PSEFL</name>